<evidence type="ECO:0000256" key="1">
    <source>
        <dbReference type="SAM" id="MobiDB-lite"/>
    </source>
</evidence>
<protein>
    <recommendedName>
        <fullName evidence="4">STI1 domain-containing protein</fullName>
    </recommendedName>
</protein>
<evidence type="ECO:0000313" key="2">
    <source>
        <dbReference type="EMBL" id="KAG5175949.1"/>
    </source>
</evidence>
<dbReference type="AlphaFoldDB" id="A0A835YIF9"/>
<accession>A0A835YIF9</accession>
<sequence length="184" mass="19724">MPAKGSKKKTSKSPTRKSNAANKEDLDGLDELLADPALMKQFEDKTVPPAKKKTGAENARIGMEGFSQATKNPAMFAEAMSMLSDPNAVKEAQSMMEDPEFKREIQRHMASLKMDPSFQEAMQTAQSKFQELMQDPEKLQQLQAQVQENGLAALAAAPPADADAAGGAPVSALADLGIDEESTA</sequence>
<evidence type="ECO:0000313" key="3">
    <source>
        <dbReference type="Proteomes" id="UP000664859"/>
    </source>
</evidence>
<dbReference type="EMBL" id="JAFCMP010000543">
    <property type="protein sequence ID" value="KAG5175949.1"/>
    <property type="molecule type" value="Genomic_DNA"/>
</dbReference>
<proteinExistence type="predicted"/>
<comment type="caution">
    <text evidence="2">The sequence shown here is derived from an EMBL/GenBank/DDBJ whole genome shotgun (WGS) entry which is preliminary data.</text>
</comment>
<reference evidence="2" key="1">
    <citation type="submission" date="2021-02" db="EMBL/GenBank/DDBJ databases">
        <title>First Annotated Genome of the Yellow-green Alga Tribonema minus.</title>
        <authorList>
            <person name="Mahan K.M."/>
        </authorList>
    </citation>
    <scope>NUCLEOTIDE SEQUENCE</scope>
    <source>
        <strain evidence="2">UTEX B ZZ1240</strain>
    </source>
</reference>
<dbReference type="Proteomes" id="UP000664859">
    <property type="component" value="Unassembled WGS sequence"/>
</dbReference>
<name>A0A835YIF9_9STRA</name>
<keyword evidence="3" id="KW-1185">Reference proteome</keyword>
<evidence type="ECO:0008006" key="4">
    <source>
        <dbReference type="Google" id="ProtNLM"/>
    </source>
</evidence>
<dbReference type="OrthoDB" id="192090at2759"/>
<feature type="region of interest" description="Disordered" evidence="1">
    <location>
        <begin position="1"/>
        <end position="66"/>
    </location>
</feature>
<organism evidence="2 3">
    <name type="scientific">Tribonema minus</name>
    <dbReference type="NCBI Taxonomy" id="303371"/>
    <lineage>
        <taxon>Eukaryota</taxon>
        <taxon>Sar</taxon>
        <taxon>Stramenopiles</taxon>
        <taxon>Ochrophyta</taxon>
        <taxon>PX clade</taxon>
        <taxon>Xanthophyceae</taxon>
        <taxon>Tribonematales</taxon>
        <taxon>Tribonemataceae</taxon>
        <taxon>Tribonema</taxon>
    </lineage>
</organism>
<feature type="compositionally biased region" description="Basic residues" evidence="1">
    <location>
        <begin position="1"/>
        <end position="15"/>
    </location>
</feature>
<gene>
    <name evidence="2" type="ORF">JKP88DRAFT_95356</name>
</gene>